<dbReference type="GO" id="GO:0012505">
    <property type="term" value="C:endomembrane system"/>
    <property type="evidence" value="ECO:0007669"/>
    <property type="project" value="UniProtKB-SubCell"/>
</dbReference>
<dbReference type="OrthoDB" id="5586090at2759"/>
<keyword evidence="3 6" id="KW-1133">Transmembrane helix</keyword>
<dbReference type="eggNOG" id="ENOG502QT80">
    <property type="taxonomic scope" value="Eukaryota"/>
</dbReference>
<evidence type="ECO:0000256" key="6">
    <source>
        <dbReference type="SAM" id="Phobius"/>
    </source>
</evidence>
<feature type="compositionally biased region" description="Basic and acidic residues" evidence="5">
    <location>
        <begin position="472"/>
        <end position="489"/>
    </location>
</feature>
<keyword evidence="2 6" id="KW-0812">Transmembrane</keyword>
<dbReference type="STRING" id="1109443.G4T749"/>
<feature type="region of interest" description="Disordered" evidence="5">
    <location>
        <begin position="432"/>
        <end position="512"/>
    </location>
</feature>
<dbReference type="GO" id="GO:0007031">
    <property type="term" value="P:peroxisome organization"/>
    <property type="evidence" value="ECO:0007669"/>
    <property type="project" value="TreeGrafter"/>
</dbReference>
<dbReference type="AlphaFoldDB" id="G4T749"/>
<keyword evidence="4 6" id="KW-0472">Membrane</keyword>
<evidence type="ECO:0000313" key="8">
    <source>
        <dbReference type="EMBL" id="CCA67195.1"/>
    </source>
</evidence>
<feature type="transmembrane region" description="Helical" evidence="6">
    <location>
        <begin position="170"/>
        <end position="201"/>
    </location>
</feature>
<comment type="subcellular location">
    <subcellularLocation>
        <location evidence="1">Endomembrane system</location>
    </subcellularLocation>
</comment>
<accession>G4T749</accession>
<evidence type="ECO:0000256" key="4">
    <source>
        <dbReference type="ARBA" id="ARBA00023136"/>
    </source>
</evidence>
<evidence type="ECO:0000256" key="1">
    <source>
        <dbReference type="ARBA" id="ARBA00004308"/>
    </source>
</evidence>
<dbReference type="Proteomes" id="UP000007148">
    <property type="component" value="Unassembled WGS sequence"/>
</dbReference>
<reference evidence="8 9" key="1">
    <citation type="journal article" date="2011" name="PLoS Pathog.">
        <title>Endophytic Life Strategies Decoded by Genome and Transcriptome Analyses of the Mutualistic Root Symbiont Piriformospora indica.</title>
        <authorList>
            <person name="Zuccaro A."/>
            <person name="Lahrmann U."/>
            <person name="Guldener U."/>
            <person name="Langen G."/>
            <person name="Pfiffi S."/>
            <person name="Biedenkopf D."/>
            <person name="Wong P."/>
            <person name="Samans B."/>
            <person name="Grimm C."/>
            <person name="Basiewicz M."/>
            <person name="Murat C."/>
            <person name="Martin F."/>
            <person name="Kogel K.H."/>
        </authorList>
    </citation>
    <scope>NUCLEOTIDE SEQUENCE [LARGE SCALE GENOMIC DNA]</scope>
    <source>
        <strain evidence="8 9">DSM 11827</strain>
    </source>
</reference>
<proteinExistence type="predicted"/>
<evidence type="ECO:0000256" key="2">
    <source>
        <dbReference type="ARBA" id="ARBA00022692"/>
    </source>
</evidence>
<dbReference type="InterPro" id="IPR052646">
    <property type="entry name" value="Peroxisomal_PEX28-32"/>
</dbReference>
<feature type="transmembrane region" description="Helical" evidence="6">
    <location>
        <begin position="65"/>
        <end position="87"/>
    </location>
</feature>
<dbReference type="GO" id="GO:0005778">
    <property type="term" value="C:peroxisomal membrane"/>
    <property type="evidence" value="ECO:0007669"/>
    <property type="project" value="UniProtKB-ARBA"/>
</dbReference>
<name>G4T749_SERID</name>
<evidence type="ECO:0000259" key="7">
    <source>
        <dbReference type="Pfam" id="PF06398"/>
    </source>
</evidence>
<evidence type="ECO:0000256" key="5">
    <source>
        <dbReference type="SAM" id="MobiDB-lite"/>
    </source>
</evidence>
<dbReference type="InParanoid" id="G4T749"/>
<feature type="compositionally biased region" description="Basic and acidic residues" evidence="5">
    <location>
        <begin position="448"/>
        <end position="464"/>
    </location>
</feature>
<feature type="domain" description="TECPR1-like DysF" evidence="7">
    <location>
        <begin position="219"/>
        <end position="424"/>
    </location>
</feature>
<gene>
    <name evidence="8" type="ORF">PIIN_01027</name>
</gene>
<dbReference type="Pfam" id="PF06398">
    <property type="entry name" value="Pex24p"/>
    <property type="match status" value="1"/>
</dbReference>
<evidence type="ECO:0000256" key="3">
    <source>
        <dbReference type="ARBA" id="ARBA00022989"/>
    </source>
</evidence>
<sequence length="512" mass="56996">MQASSSAERDKFELAALRDVPTLLDFVASVPAPVTKVLVEFAYPIRLLNRFAFAASWKSSAEQSFLVLFAWVSICLYGGFFVRYVSLSRVWERYGLYEANSFALIPIIILGPVILPRLPQRFQHKKSTLTTEESLAASLSDLDGIYALRPDFTLRDPLPSHLSFQERLRVLGFILIPFITLTYWASLRVLLAIAGALVLTYRAPWAINSKKAEEPTNAPTNTVNKHAFMFTVLENQRWWVGIDWTAALLPSERPSWCAPITPGSLSSTQGPNQLVFHALPPPASFPLPPSTSVTLPSPSGKGFIKKTAKWKWEDDSEWEVIVHKEGEDKIRKLRPPLKASHPEEDNKGQLLAKAAGKISANPSPTTSSFAEHEAGTSGKPLLPSAHPENEFTDQDGWIYGDNKWENLAGKAGMGKFTRFRRWCRVAILEETEESVDEPDAKVTFTQLEARRSHSPEKEPAESLVEKPSQSRARSETKGSPERSRGRTTDSRLSVGGESSLQQRLKAALKSNT</sequence>
<comment type="caution">
    <text evidence="8">The sequence shown here is derived from an EMBL/GenBank/DDBJ whole genome shotgun (WGS) entry which is preliminary data.</text>
</comment>
<keyword evidence="9" id="KW-1185">Reference proteome</keyword>
<dbReference type="HOGENOM" id="CLU_025142_0_0_1"/>
<feature type="transmembrane region" description="Helical" evidence="6">
    <location>
        <begin position="99"/>
        <end position="118"/>
    </location>
</feature>
<dbReference type="InterPro" id="IPR010482">
    <property type="entry name" value="TECPR1-like_DysF"/>
</dbReference>
<organism evidence="8 9">
    <name type="scientific">Serendipita indica (strain DSM 11827)</name>
    <name type="common">Root endophyte fungus</name>
    <name type="synonym">Piriformospora indica</name>
    <dbReference type="NCBI Taxonomy" id="1109443"/>
    <lineage>
        <taxon>Eukaryota</taxon>
        <taxon>Fungi</taxon>
        <taxon>Dikarya</taxon>
        <taxon>Basidiomycota</taxon>
        <taxon>Agaricomycotina</taxon>
        <taxon>Agaricomycetes</taxon>
        <taxon>Sebacinales</taxon>
        <taxon>Serendipitaceae</taxon>
        <taxon>Serendipita</taxon>
    </lineage>
</organism>
<protein>
    <recommendedName>
        <fullName evidence="7">TECPR1-like DysF domain-containing protein</fullName>
    </recommendedName>
</protein>
<dbReference type="EMBL" id="CAFZ01000010">
    <property type="protein sequence ID" value="CCA67195.1"/>
    <property type="molecule type" value="Genomic_DNA"/>
</dbReference>
<dbReference type="PANTHER" id="PTHR31679:SF2">
    <property type="entry name" value="PEROXISOMAL MEMBRANE PROTEIN PEX30-RELATED"/>
    <property type="match status" value="1"/>
</dbReference>
<dbReference type="PANTHER" id="PTHR31679">
    <property type="entry name" value="PEROXISOMAL MEMBRANE PROTEIN PEX30-RELATED"/>
    <property type="match status" value="1"/>
</dbReference>
<feature type="region of interest" description="Disordered" evidence="5">
    <location>
        <begin position="357"/>
        <end position="394"/>
    </location>
</feature>
<evidence type="ECO:0000313" key="9">
    <source>
        <dbReference type="Proteomes" id="UP000007148"/>
    </source>
</evidence>
<feature type="compositionally biased region" description="Polar residues" evidence="5">
    <location>
        <begin position="360"/>
        <end position="369"/>
    </location>
</feature>